<feature type="transmembrane region" description="Helical" evidence="1">
    <location>
        <begin position="185"/>
        <end position="204"/>
    </location>
</feature>
<dbReference type="Pfam" id="PF11168">
    <property type="entry name" value="DUF2955"/>
    <property type="match status" value="1"/>
</dbReference>
<accession>A0A1Q9GCS0</accession>
<dbReference type="OrthoDB" id="6222260at2"/>
<gene>
    <name evidence="2" type="ORF">BIT28_24520</name>
</gene>
<feature type="transmembrane region" description="Helical" evidence="1">
    <location>
        <begin position="114"/>
        <end position="133"/>
    </location>
</feature>
<keyword evidence="3" id="KW-1185">Reference proteome</keyword>
<comment type="caution">
    <text evidence="2">The sequence shown here is derived from an EMBL/GenBank/DDBJ whole genome shotgun (WGS) entry which is preliminary data.</text>
</comment>
<feature type="transmembrane region" description="Helical" evidence="1">
    <location>
        <begin position="88"/>
        <end position="108"/>
    </location>
</feature>
<keyword evidence="1" id="KW-1133">Transmembrane helix</keyword>
<dbReference type="InterPro" id="IPR022604">
    <property type="entry name" value="DUF2955"/>
</dbReference>
<dbReference type="EMBL" id="MJIL01000092">
    <property type="protein sequence ID" value="OLQ72190.1"/>
    <property type="molecule type" value="Genomic_DNA"/>
</dbReference>
<dbReference type="STRING" id="1903952.BIT28_24520"/>
<dbReference type="AlphaFoldDB" id="A0A1Q9GCS0"/>
<sequence>MPTDSTASVSCDARRVLEHRALRLGIGITVVFLVAMVYQWTLAYLAPIFLPLLLQAGRPLRVAEALKLLVAVLIVMLVSYYLAAMSRLLSPLFALLLIPMLFVTFRSLFRGGPVLIILMVLIGLVLPPLTAKLSLHGTWDISASFFWNIGLCVIVSYVLFVLFPPLPGEPEPKPRPVLPPAEADWRAAALAVIVGGYELVYLAFDWHNAHTPLYIAVFASTLGFSRTAGLAKGILAANIVGGMVAVVMFELTAAAPNFLFLVALTLPVMIVFARAVVSEAPWAPLASFAMSVVLLIFGPSISPYGSGTGFENLSYRLFELGIAAIYAVAATFVLETFRPALKP</sequence>
<reference evidence="2 3" key="1">
    <citation type="submission" date="2016-09" db="EMBL/GenBank/DDBJ databases">
        <title>Photobacterium proteolyticum sp. nov. a protease producing bacterium isolated from ocean sediments of Laizhou Bay.</title>
        <authorList>
            <person name="Li Y."/>
        </authorList>
    </citation>
    <scope>NUCLEOTIDE SEQUENCE [LARGE SCALE GENOMIC DNA]</scope>
    <source>
        <strain evidence="2 3">13-12</strain>
    </source>
</reference>
<feature type="transmembrane region" description="Helical" evidence="1">
    <location>
        <begin position="24"/>
        <end position="45"/>
    </location>
</feature>
<feature type="transmembrane region" description="Helical" evidence="1">
    <location>
        <begin position="313"/>
        <end position="334"/>
    </location>
</feature>
<feature type="transmembrane region" description="Helical" evidence="1">
    <location>
        <begin position="258"/>
        <end position="276"/>
    </location>
</feature>
<evidence type="ECO:0000313" key="2">
    <source>
        <dbReference type="EMBL" id="OLQ72190.1"/>
    </source>
</evidence>
<evidence type="ECO:0000256" key="1">
    <source>
        <dbReference type="SAM" id="Phobius"/>
    </source>
</evidence>
<keyword evidence="1" id="KW-0812">Transmembrane</keyword>
<organism evidence="2 3">
    <name type="scientific">Photobacterium proteolyticum</name>
    <dbReference type="NCBI Taxonomy" id="1903952"/>
    <lineage>
        <taxon>Bacteria</taxon>
        <taxon>Pseudomonadati</taxon>
        <taxon>Pseudomonadota</taxon>
        <taxon>Gammaproteobacteria</taxon>
        <taxon>Vibrionales</taxon>
        <taxon>Vibrionaceae</taxon>
        <taxon>Photobacterium</taxon>
    </lineage>
</organism>
<feature type="transmembrane region" description="Helical" evidence="1">
    <location>
        <begin position="211"/>
        <end position="228"/>
    </location>
</feature>
<feature type="transmembrane region" description="Helical" evidence="1">
    <location>
        <begin position="145"/>
        <end position="165"/>
    </location>
</feature>
<feature type="transmembrane region" description="Helical" evidence="1">
    <location>
        <begin position="282"/>
        <end position="301"/>
    </location>
</feature>
<keyword evidence="1" id="KW-0472">Membrane</keyword>
<dbReference type="Proteomes" id="UP000186905">
    <property type="component" value="Unassembled WGS sequence"/>
</dbReference>
<protein>
    <recommendedName>
        <fullName evidence="4">DUF2955 domain-containing protein</fullName>
    </recommendedName>
</protein>
<evidence type="ECO:0000313" key="3">
    <source>
        <dbReference type="Proteomes" id="UP000186905"/>
    </source>
</evidence>
<feature type="transmembrane region" description="Helical" evidence="1">
    <location>
        <begin position="234"/>
        <end position="251"/>
    </location>
</feature>
<evidence type="ECO:0008006" key="4">
    <source>
        <dbReference type="Google" id="ProtNLM"/>
    </source>
</evidence>
<dbReference type="RefSeq" id="WP_075767166.1">
    <property type="nucleotide sequence ID" value="NZ_MJIL01000092.1"/>
</dbReference>
<proteinExistence type="predicted"/>
<feature type="transmembrane region" description="Helical" evidence="1">
    <location>
        <begin position="65"/>
        <end position="83"/>
    </location>
</feature>
<name>A0A1Q9GCS0_9GAMM</name>